<proteinExistence type="predicted"/>
<feature type="compositionally biased region" description="Low complexity" evidence="5">
    <location>
        <begin position="444"/>
        <end position="467"/>
    </location>
</feature>
<feature type="transmembrane region" description="Helical" evidence="6">
    <location>
        <begin position="343"/>
        <end position="367"/>
    </location>
</feature>
<feature type="domain" description="Major facilitator superfamily (MFS) profile" evidence="7">
    <location>
        <begin position="67"/>
        <end position="575"/>
    </location>
</feature>
<dbReference type="OMA" id="IMYTVPR"/>
<keyword evidence="9" id="KW-1185">Reference proteome</keyword>
<sequence length="575" mass="59177">MAAEPSAAPTLDERAPLLLSSSATISVTSDSSYDASDEGASVGPRDEEASVGRDGLAPTPRAAVVRIVAILLLGTFTSNADGSLVLATHPTIASEFNDLEDSSWLFTAFALAGASTQAIYGKLSDIYGRRALLAVAYSLFALGCFIVGIGGSMWEVVLGRVISGSGGSAMNVVAALVITDLVPLRDVAAWQATINLAATIGRSLGGPVGGWLADTIGWRWSFLGQAPIFMFALLLCMAYLPSTTKRTVPSASAADQPTAKISAPSKGSLSRIDWLGALLLALTILAFLAPIELGGSKIPWSHPLVPGLLASSAVLAGLFALAEARPGADPIFPLALLRQRDVVLSYAIILLQTAAQLGLMFAVPLYFQVTQRASNTVAGAHLFPAVAGNAAGGILAGLLIRRTGRYKRLTVLATLCSSAGLRAPRAALARPHEPLGVALHCPPAASARASPSRPSSSASRPPSTRATRPPPIAGLYLCTTVGMIVGLATVSAVVMGTMKAALDARLAALGLTDAARRHVVAEAASSVGFIERARGRVGEAVVASYIEGLSWSHGVSLVCSLLALLGALFLGEHKL</sequence>
<evidence type="ECO:0000256" key="6">
    <source>
        <dbReference type="SAM" id="Phobius"/>
    </source>
</evidence>
<dbReference type="eggNOG" id="KOG0254">
    <property type="taxonomic scope" value="Eukaryota"/>
</dbReference>
<feature type="transmembrane region" description="Helical" evidence="6">
    <location>
        <begin position="303"/>
        <end position="322"/>
    </location>
</feature>
<feature type="transmembrane region" description="Helical" evidence="6">
    <location>
        <begin position="272"/>
        <end position="291"/>
    </location>
</feature>
<dbReference type="SUPFAM" id="SSF103473">
    <property type="entry name" value="MFS general substrate transporter"/>
    <property type="match status" value="1"/>
</dbReference>
<dbReference type="Proteomes" id="UP000001611">
    <property type="component" value="Chromosome 2"/>
</dbReference>
<dbReference type="GeneID" id="20702222"/>
<organism evidence="8 9">
    <name type="scientific">Verticillium dahliae (strain VdLs.17 / ATCC MYA-4575 / FGSC 10137)</name>
    <name type="common">Verticillium wilt</name>
    <dbReference type="NCBI Taxonomy" id="498257"/>
    <lineage>
        <taxon>Eukaryota</taxon>
        <taxon>Fungi</taxon>
        <taxon>Dikarya</taxon>
        <taxon>Ascomycota</taxon>
        <taxon>Pezizomycotina</taxon>
        <taxon>Sordariomycetes</taxon>
        <taxon>Hypocreomycetidae</taxon>
        <taxon>Glomerellales</taxon>
        <taxon>Plectosphaerellaceae</taxon>
        <taxon>Verticillium</taxon>
    </lineage>
</organism>
<evidence type="ECO:0000256" key="4">
    <source>
        <dbReference type="ARBA" id="ARBA00023136"/>
    </source>
</evidence>
<dbReference type="GO" id="GO:0000329">
    <property type="term" value="C:fungal-type vacuole membrane"/>
    <property type="evidence" value="ECO:0007669"/>
    <property type="project" value="TreeGrafter"/>
</dbReference>
<protein>
    <recommendedName>
        <fullName evidence="7">Major facilitator superfamily (MFS) profile domain-containing protein</fullName>
    </recommendedName>
</protein>
<dbReference type="HOGENOM" id="CLU_000960_22_3_1"/>
<dbReference type="InterPro" id="IPR036259">
    <property type="entry name" value="MFS_trans_sf"/>
</dbReference>
<accession>G2WQW7</accession>
<dbReference type="PROSITE" id="PS50850">
    <property type="entry name" value="MFS"/>
    <property type="match status" value="1"/>
</dbReference>
<keyword evidence="4 6" id="KW-0472">Membrane</keyword>
<dbReference type="Pfam" id="PF07690">
    <property type="entry name" value="MFS_1"/>
    <property type="match status" value="1"/>
</dbReference>
<feature type="transmembrane region" description="Helical" evidence="6">
    <location>
        <begin position="220"/>
        <end position="240"/>
    </location>
</feature>
<dbReference type="Gene3D" id="1.20.1250.20">
    <property type="entry name" value="MFS general substrate transporter like domains"/>
    <property type="match status" value="1"/>
</dbReference>
<feature type="transmembrane region" description="Helical" evidence="6">
    <location>
        <begin position="473"/>
        <end position="495"/>
    </location>
</feature>
<dbReference type="OrthoDB" id="6770063at2759"/>
<dbReference type="RefSeq" id="XP_009650431.1">
    <property type="nucleotide sequence ID" value="XM_009652136.1"/>
</dbReference>
<dbReference type="STRING" id="498257.G2WQW7"/>
<feature type="region of interest" description="Disordered" evidence="5">
    <location>
        <begin position="25"/>
        <end position="55"/>
    </location>
</feature>
<name>G2WQW7_VERDV</name>
<dbReference type="PANTHER" id="PTHR23501">
    <property type="entry name" value="MAJOR FACILITATOR SUPERFAMILY"/>
    <property type="match status" value="1"/>
</dbReference>
<dbReference type="GO" id="GO:0015174">
    <property type="term" value="F:basic amino acid transmembrane transporter activity"/>
    <property type="evidence" value="ECO:0007669"/>
    <property type="project" value="TreeGrafter"/>
</dbReference>
<comment type="subcellular location">
    <subcellularLocation>
        <location evidence="1">Membrane</location>
        <topology evidence="1">Multi-pass membrane protein</topology>
    </subcellularLocation>
</comment>
<evidence type="ECO:0000256" key="5">
    <source>
        <dbReference type="SAM" id="MobiDB-lite"/>
    </source>
</evidence>
<dbReference type="InterPro" id="IPR011701">
    <property type="entry name" value="MFS"/>
</dbReference>
<evidence type="ECO:0000256" key="2">
    <source>
        <dbReference type="ARBA" id="ARBA00022692"/>
    </source>
</evidence>
<dbReference type="PANTHER" id="PTHR23501:SF33">
    <property type="entry name" value="MAJOR FACILITATOR SUPERFAMILY (MFS) PROFILE DOMAIN-CONTAINING PROTEIN"/>
    <property type="match status" value="1"/>
</dbReference>
<evidence type="ECO:0000313" key="9">
    <source>
        <dbReference type="Proteomes" id="UP000001611"/>
    </source>
</evidence>
<feature type="transmembrane region" description="Helical" evidence="6">
    <location>
        <begin position="551"/>
        <end position="571"/>
    </location>
</feature>
<evidence type="ECO:0000313" key="8">
    <source>
        <dbReference type="EMBL" id="EGY14077.1"/>
    </source>
</evidence>
<keyword evidence="3 6" id="KW-1133">Transmembrane helix</keyword>
<evidence type="ECO:0000256" key="1">
    <source>
        <dbReference type="ARBA" id="ARBA00004141"/>
    </source>
</evidence>
<feature type="region of interest" description="Disordered" evidence="5">
    <location>
        <begin position="444"/>
        <end position="468"/>
    </location>
</feature>
<reference evidence="8 9" key="1">
    <citation type="submission" date="2008-03" db="EMBL/GenBank/DDBJ databases">
        <title>The Genome Sequence of Verticillium dahliae VdLs.17.</title>
        <authorList>
            <consortium name="The Broad Institute Genome Sequencing Platform"/>
            <person name="Ma L.-J.J."/>
            <person name="Klosterman S.J."/>
            <person name="Subbarao K."/>
            <person name="Dobinson K."/>
            <person name="Veronese P."/>
            <person name="Kang S."/>
            <person name="Gold S.E."/>
            <person name="Young S."/>
            <person name="Jaffe D."/>
            <person name="Gnerre S."/>
            <person name="Berlin A."/>
            <person name="Heiman D."/>
            <person name="Hepburn T."/>
            <person name="Sykes S."/>
            <person name="Alvarado L."/>
            <person name="Kodira C.D."/>
            <person name="Lander E."/>
            <person name="Galagan J."/>
            <person name="Nusbaum C."/>
            <person name="Birren B."/>
        </authorList>
    </citation>
    <scope>NUCLEOTIDE SEQUENCE [LARGE SCALE GENOMIC DNA]</scope>
    <source>
        <strain evidence="9">VdLs.17 / ATCC MYA-4575 / FGSC 10137</strain>
    </source>
</reference>
<dbReference type="EMBL" id="DS572695">
    <property type="protein sequence ID" value="EGY14077.1"/>
    <property type="molecule type" value="Genomic_DNA"/>
</dbReference>
<feature type="transmembrane region" description="Helical" evidence="6">
    <location>
        <begin position="379"/>
        <end position="400"/>
    </location>
</feature>
<dbReference type="InParanoid" id="G2WQW7"/>
<gene>
    <name evidence="8" type="ORF">VDAG_00759</name>
</gene>
<dbReference type="AlphaFoldDB" id="G2WQW7"/>
<dbReference type="KEGG" id="vda:VDAG_00759"/>
<evidence type="ECO:0000256" key="3">
    <source>
        <dbReference type="ARBA" id="ARBA00022989"/>
    </source>
</evidence>
<dbReference type="InterPro" id="IPR020846">
    <property type="entry name" value="MFS_dom"/>
</dbReference>
<evidence type="ECO:0000259" key="7">
    <source>
        <dbReference type="PROSITE" id="PS50850"/>
    </source>
</evidence>
<keyword evidence="2 6" id="KW-0812">Transmembrane</keyword>
<feature type="transmembrane region" description="Helical" evidence="6">
    <location>
        <begin position="132"/>
        <end position="154"/>
    </location>
</feature>